<dbReference type="AlphaFoldDB" id="A0ABD0YXV9"/>
<evidence type="ECO:0000256" key="4">
    <source>
        <dbReference type="ARBA" id="ARBA00023136"/>
    </source>
</evidence>
<accession>A0ABD0YXV9</accession>
<dbReference type="EMBL" id="JBFDAA010000001">
    <property type="protein sequence ID" value="KAL1140791.1"/>
    <property type="molecule type" value="Genomic_DNA"/>
</dbReference>
<dbReference type="PANTHER" id="PTHR46953:SF1">
    <property type="entry name" value="G-PROTEIN COUPLED RECEPTOR MTH-LIKE 1-RELATED"/>
    <property type="match status" value="1"/>
</dbReference>
<proteinExistence type="predicted"/>
<reference evidence="7 8" key="1">
    <citation type="submission" date="2024-07" db="EMBL/GenBank/DDBJ databases">
        <title>Chromosome-level genome assembly of the water stick insect Ranatra chinensis (Heteroptera: Nepidae).</title>
        <authorList>
            <person name="Liu X."/>
        </authorList>
    </citation>
    <scope>NUCLEOTIDE SEQUENCE [LARGE SCALE GENOMIC DNA]</scope>
    <source>
        <strain evidence="7">Cailab_2021Rc</strain>
        <tissue evidence="7">Muscle</tissue>
    </source>
</reference>
<sequence length="321" mass="36927">MESKRRNMFYQNKKQETMEIDTCNLLSFCDYIFCRPSAFVVGFAFFIQFSFLASFFWLNVLCIHTWRQVRLSERQTPTTAGYENKSYVRYSMYAWSVPVFILVLSLALEFSPFASQTVVKPNFGVNSCWFHTNAGAAVLFYGPIAFVLLANLVFFGLIAKILWRNDIRSGMTTGEMKRLAWTAIRSIRMKTFKECVVLFCVMGLNWMMELISWGLGGPIALWLLTDIVNTLQGPIIFYLFVWRDETTRRHAKKLFCECKWRRKKRLPQTPPQPGSIAAGLLPAPTELKTFAVKETTPMSFSNAVLEVLKPPESTKNEMPAI</sequence>
<dbReference type="CDD" id="cd15039">
    <property type="entry name" value="7tmB3_Methuselah-like"/>
    <property type="match status" value="1"/>
</dbReference>
<feature type="transmembrane region" description="Helical" evidence="5">
    <location>
        <begin position="45"/>
        <end position="66"/>
    </location>
</feature>
<dbReference type="GO" id="GO:0016020">
    <property type="term" value="C:membrane"/>
    <property type="evidence" value="ECO:0007669"/>
    <property type="project" value="UniProtKB-SubCell"/>
</dbReference>
<dbReference type="InterPro" id="IPR000832">
    <property type="entry name" value="GPCR_2_secretin-like"/>
</dbReference>
<name>A0ABD0YXV9_9HEMI</name>
<feature type="transmembrane region" description="Helical" evidence="5">
    <location>
        <begin position="87"/>
        <end position="108"/>
    </location>
</feature>
<protein>
    <recommendedName>
        <fullName evidence="6">G-protein coupled receptors family 2 profile 2 domain-containing protein</fullName>
    </recommendedName>
</protein>
<evidence type="ECO:0000313" key="8">
    <source>
        <dbReference type="Proteomes" id="UP001558652"/>
    </source>
</evidence>
<evidence type="ECO:0000256" key="5">
    <source>
        <dbReference type="SAM" id="Phobius"/>
    </source>
</evidence>
<keyword evidence="3 5" id="KW-1133">Transmembrane helix</keyword>
<dbReference type="Pfam" id="PF00002">
    <property type="entry name" value="7tm_2"/>
    <property type="match status" value="1"/>
</dbReference>
<dbReference type="PANTHER" id="PTHR46953">
    <property type="entry name" value="G-PROTEIN COUPLED RECEPTOR MTH-LIKE 1-RELATED"/>
    <property type="match status" value="1"/>
</dbReference>
<keyword evidence="4 5" id="KW-0472">Membrane</keyword>
<dbReference type="InterPro" id="IPR052808">
    <property type="entry name" value="GPCR_Mth-like"/>
</dbReference>
<organism evidence="7 8">
    <name type="scientific">Ranatra chinensis</name>
    <dbReference type="NCBI Taxonomy" id="642074"/>
    <lineage>
        <taxon>Eukaryota</taxon>
        <taxon>Metazoa</taxon>
        <taxon>Ecdysozoa</taxon>
        <taxon>Arthropoda</taxon>
        <taxon>Hexapoda</taxon>
        <taxon>Insecta</taxon>
        <taxon>Pterygota</taxon>
        <taxon>Neoptera</taxon>
        <taxon>Paraneoptera</taxon>
        <taxon>Hemiptera</taxon>
        <taxon>Heteroptera</taxon>
        <taxon>Panheteroptera</taxon>
        <taxon>Nepomorpha</taxon>
        <taxon>Nepidae</taxon>
        <taxon>Ranatrinae</taxon>
        <taxon>Ranatra</taxon>
    </lineage>
</organism>
<feature type="transmembrane region" description="Helical" evidence="5">
    <location>
        <begin position="139"/>
        <end position="163"/>
    </location>
</feature>
<evidence type="ECO:0000313" key="7">
    <source>
        <dbReference type="EMBL" id="KAL1140791.1"/>
    </source>
</evidence>
<evidence type="ECO:0000256" key="3">
    <source>
        <dbReference type="ARBA" id="ARBA00022989"/>
    </source>
</evidence>
<comment type="subcellular location">
    <subcellularLocation>
        <location evidence="1">Membrane</location>
        <topology evidence="1">Multi-pass membrane protein</topology>
    </subcellularLocation>
</comment>
<feature type="domain" description="G-protein coupled receptors family 2 profile 2" evidence="6">
    <location>
        <begin position="1"/>
        <end position="244"/>
    </location>
</feature>
<keyword evidence="2 5" id="KW-0812">Transmembrane</keyword>
<dbReference type="InterPro" id="IPR017981">
    <property type="entry name" value="GPCR_2-like_7TM"/>
</dbReference>
<feature type="transmembrane region" description="Helical" evidence="5">
    <location>
        <begin position="219"/>
        <end position="242"/>
    </location>
</feature>
<evidence type="ECO:0000256" key="2">
    <source>
        <dbReference type="ARBA" id="ARBA00022692"/>
    </source>
</evidence>
<keyword evidence="8" id="KW-1185">Reference proteome</keyword>
<comment type="caution">
    <text evidence="7">The sequence shown here is derived from an EMBL/GenBank/DDBJ whole genome shotgun (WGS) entry which is preliminary data.</text>
</comment>
<gene>
    <name evidence="7" type="ORF">AAG570_000719</name>
</gene>
<dbReference type="Gene3D" id="1.20.1070.10">
    <property type="entry name" value="Rhodopsin 7-helix transmembrane proteins"/>
    <property type="match status" value="1"/>
</dbReference>
<evidence type="ECO:0000256" key="1">
    <source>
        <dbReference type="ARBA" id="ARBA00004141"/>
    </source>
</evidence>
<evidence type="ECO:0000259" key="6">
    <source>
        <dbReference type="PROSITE" id="PS50261"/>
    </source>
</evidence>
<feature type="transmembrane region" description="Helical" evidence="5">
    <location>
        <begin position="195"/>
        <end position="213"/>
    </location>
</feature>
<dbReference type="PROSITE" id="PS50261">
    <property type="entry name" value="G_PROTEIN_RECEP_F2_4"/>
    <property type="match status" value="1"/>
</dbReference>
<dbReference type="Proteomes" id="UP001558652">
    <property type="component" value="Unassembled WGS sequence"/>
</dbReference>